<dbReference type="PROSITE" id="PS50405">
    <property type="entry name" value="GST_CTER"/>
    <property type="match status" value="1"/>
</dbReference>
<keyword evidence="7" id="KW-1185">Reference proteome</keyword>
<protein>
    <submittedName>
        <fullName evidence="8">Glutathione S-transferase theta-3</fullName>
    </submittedName>
</protein>
<dbReference type="GO" id="GO:0004364">
    <property type="term" value="F:glutathione transferase activity"/>
    <property type="evidence" value="ECO:0007669"/>
    <property type="project" value="UniProtKB-EC"/>
</dbReference>
<evidence type="ECO:0000256" key="2">
    <source>
        <dbReference type="ARBA" id="ARBA00009899"/>
    </source>
</evidence>
<dbReference type="SFLD" id="SFLDG00358">
    <property type="entry name" value="Main_(cytGST)"/>
    <property type="match status" value="1"/>
</dbReference>
<dbReference type="VEuPathDB" id="VectorBase:MDOMA2_005991"/>
<accession>A0A9J7D899</accession>
<dbReference type="InterPro" id="IPR036282">
    <property type="entry name" value="Glutathione-S-Trfase_C_sf"/>
</dbReference>
<dbReference type="Gene3D" id="1.20.1050.10">
    <property type="match status" value="1"/>
</dbReference>
<dbReference type="Pfam" id="PF00043">
    <property type="entry name" value="GST_C"/>
    <property type="match status" value="1"/>
</dbReference>
<dbReference type="SUPFAM" id="SSF47616">
    <property type="entry name" value="GST C-terminal domain-like"/>
    <property type="match status" value="1"/>
</dbReference>
<dbReference type="Gene3D" id="3.40.30.10">
    <property type="entry name" value="Glutaredoxin"/>
    <property type="match status" value="1"/>
</dbReference>
<dbReference type="SUPFAM" id="SSF52833">
    <property type="entry name" value="Thioredoxin-like"/>
    <property type="match status" value="1"/>
</dbReference>
<dbReference type="GeneID" id="101892082"/>
<dbReference type="InterPro" id="IPR010987">
    <property type="entry name" value="Glutathione-S-Trfase_C-like"/>
</dbReference>
<feature type="domain" description="GST N-terminal" evidence="5">
    <location>
        <begin position="2"/>
        <end position="83"/>
    </location>
</feature>
<dbReference type="GO" id="GO:0005737">
    <property type="term" value="C:cytoplasm"/>
    <property type="evidence" value="ECO:0007669"/>
    <property type="project" value="UniProtKB-SubCell"/>
</dbReference>
<evidence type="ECO:0000313" key="7">
    <source>
        <dbReference type="Proteomes" id="UP001652621"/>
    </source>
</evidence>
<dbReference type="KEGG" id="mde:101892082"/>
<evidence type="ECO:0000259" key="6">
    <source>
        <dbReference type="PROSITE" id="PS50405"/>
    </source>
</evidence>
<evidence type="ECO:0000259" key="5">
    <source>
        <dbReference type="PROSITE" id="PS50404"/>
    </source>
</evidence>
<evidence type="ECO:0000256" key="1">
    <source>
        <dbReference type="ARBA" id="ARBA00004496"/>
    </source>
</evidence>
<evidence type="ECO:0000256" key="4">
    <source>
        <dbReference type="ARBA" id="ARBA00047960"/>
    </source>
</evidence>
<dbReference type="InterPro" id="IPR040077">
    <property type="entry name" value="GST_C_Theta"/>
</dbReference>
<dbReference type="Proteomes" id="UP001652621">
    <property type="component" value="Unplaced"/>
</dbReference>
<comment type="catalytic activity">
    <reaction evidence="4">
        <text>RX + glutathione = an S-substituted glutathione + a halide anion + H(+)</text>
        <dbReference type="Rhea" id="RHEA:16437"/>
        <dbReference type="ChEBI" id="CHEBI:15378"/>
        <dbReference type="ChEBI" id="CHEBI:16042"/>
        <dbReference type="ChEBI" id="CHEBI:17792"/>
        <dbReference type="ChEBI" id="CHEBI:57925"/>
        <dbReference type="ChEBI" id="CHEBI:90779"/>
        <dbReference type="EC" id="2.5.1.18"/>
    </reaction>
</comment>
<evidence type="ECO:0000313" key="8">
    <source>
        <dbReference type="RefSeq" id="XP_011293522.3"/>
    </source>
</evidence>
<dbReference type="PANTHER" id="PTHR43917:SF8">
    <property type="entry name" value="GH16740P-RELATED"/>
    <property type="match status" value="1"/>
</dbReference>
<dbReference type="GO" id="GO:0006749">
    <property type="term" value="P:glutathione metabolic process"/>
    <property type="evidence" value="ECO:0007669"/>
    <property type="project" value="TreeGrafter"/>
</dbReference>
<keyword evidence="3" id="KW-0963">Cytoplasm</keyword>
<dbReference type="CDD" id="cd03050">
    <property type="entry name" value="GST_N_Theta"/>
    <property type="match status" value="1"/>
</dbReference>
<dbReference type="InterPro" id="IPR036249">
    <property type="entry name" value="Thioredoxin-like_sf"/>
</dbReference>
<dbReference type="SFLD" id="SFLDS00019">
    <property type="entry name" value="Glutathione_Transferase_(cytos"/>
    <property type="match status" value="1"/>
</dbReference>
<dbReference type="AlphaFoldDB" id="A0A9J7D899"/>
<comment type="similarity">
    <text evidence="2">Belongs to the GST superfamily. Theta family.</text>
</comment>
<reference evidence="8" key="1">
    <citation type="submission" date="2025-08" db="UniProtKB">
        <authorList>
            <consortium name="RefSeq"/>
        </authorList>
    </citation>
    <scope>IDENTIFICATION</scope>
    <source>
        <strain evidence="8">Aabys</strain>
        <tissue evidence="8">Whole body</tissue>
    </source>
</reference>
<name>A0A9J7D899_MUSDO</name>
<dbReference type="InterPro" id="IPR040075">
    <property type="entry name" value="GST_N_Theta"/>
</dbReference>
<dbReference type="InterPro" id="IPR051369">
    <property type="entry name" value="GST_Theta"/>
</dbReference>
<dbReference type="RefSeq" id="XP_011293522.3">
    <property type="nucleotide sequence ID" value="XM_011295220.3"/>
</dbReference>
<dbReference type="PANTHER" id="PTHR43917">
    <property type="match status" value="1"/>
</dbReference>
<gene>
    <name evidence="8" type="primary">LOC101892082</name>
</gene>
<feature type="domain" description="GST C-terminal" evidence="6">
    <location>
        <begin position="89"/>
        <end position="221"/>
    </location>
</feature>
<sequence length="225" mass="26317">MSKVKYFYDLLSQPSRALWISLQLGKIPYEDCPVALRKGEQRTEEFKKINRFQKVPCIVDGDFHLSESVAILRYLSDKGLFSEKLYPKDLKNRSRVDEFLEWHHLSIRYGCAFYFARLWLYPARGLAEKPSAEEAAKYRNEMENNLKLMEKMWLQDSKFVSGNSLTVADLFGACEIEQTKICNYDVSEKFPKISEWLARVREESNPFYDEGHKYVNKLAAINAKA</sequence>
<comment type="subcellular location">
    <subcellularLocation>
        <location evidence="1">Cytoplasm</location>
    </subcellularLocation>
</comment>
<proteinExistence type="inferred from homology"/>
<organism evidence="7 8">
    <name type="scientific">Musca domestica</name>
    <name type="common">House fly</name>
    <dbReference type="NCBI Taxonomy" id="7370"/>
    <lineage>
        <taxon>Eukaryota</taxon>
        <taxon>Metazoa</taxon>
        <taxon>Ecdysozoa</taxon>
        <taxon>Arthropoda</taxon>
        <taxon>Hexapoda</taxon>
        <taxon>Insecta</taxon>
        <taxon>Pterygota</taxon>
        <taxon>Neoptera</taxon>
        <taxon>Endopterygota</taxon>
        <taxon>Diptera</taxon>
        <taxon>Brachycera</taxon>
        <taxon>Muscomorpha</taxon>
        <taxon>Muscoidea</taxon>
        <taxon>Muscidae</taxon>
        <taxon>Musca</taxon>
    </lineage>
</organism>
<dbReference type="InterPro" id="IPR040079">
    <property type="entry name" value="Glutathione_S-Trfase"/>
</dbReference>
<dbReference type="InterPro" id="IPR004046">
    <property type="entry name" value="GST_C"/>
</dbReference>
<evidence type="ECO:0000256" key="3">
    <source>
        <dbReference type="ARBA" id="ARBA00022490"/>
    </source>
</evidence>
<dbReference type="Pfam" id="PF02798">
    <property type="entry name" value="GST_N"/>
    <property type="match status" value="1"/>
</dbReference>
<dbReference type="CDD" id="cd03183">
    <property type="entry name" value="GST_C_Theta"/>
    <property type="match status" value="1"/>
</dbReference>
<dbReference type="OrthoDB" id="422574at2759"/>
<dbReference type="SFLD" id="SFLDG01153">
    <property type="entry name" value="Main.4:_Theta-like"/>
    <property type="match status" value="1"/>
</dbReference>
<dbReference type="InterPro" id="IPR004045">
    <property type="entry name" value="Glutathione_S-Trfase_N"/>
</dbReference>
<dbReference type="PROSITE" id="PS50404">
    <property type="entry name" value="GST_NTER"/>
    <property type="match status" value="1"/>
</dbReference>